<reference evidence="2" key="1">
    <citation type="submission" date="2020-04" db="EMBL/GenBank/DDBJ databases">
        <authorList>
            <person name="Chiriac C."/>
            <person name="Salcher M."/>
            <person name="Ghai R."/>
            <person name="Kavagutti S V."/>
        </authorList>
    </citation>
    <scope>NUCLEOTIDE SEQUENCE</scope>
</reference>
<dbReference type="EMBL" id="LR796499">
    <property type="protein sequence ID" value="CAB4148691.1"/>
    <property type="molecule type" value="Genomic_DNA"/>
</dbReference>
<evidence type="ECO:0000313" key="2">
    <source>
        <dbReference type="EMBL" id="CAB4148691.1"/>
    </source>
</evidence>
<name>A0A6J5MRP8_9CAUD</name>
<keyword evidence="1" id="KW-0175">Coiled coil</keyword>
<sequence>MSEETTTPVTSVTDEALAIAQEAQSPKVFNLADLIKNRAYPVKDVQIYLDEISALKMFEIRSELYESVVEADVERLEAEIAALADKIKASALTFTLRGVSQEVIERVLEECNALHGLKKNDDPSDTPGWMRDYITILVGLNIEKIVDADGNVDDSKYDFTKANDLRVNLPSAEWSKLVDVMQKLTLAGGYFDQLTDAGFLPRS</sequence>
<gene>
    <name evidence="2" type="ORF">UFOVP536_18</name>
</gene>
<accession>A0A6J5MRP8</accession>
<proteinExistence type="predicted"/>
<evidence type="ECO:0000256" key="1">
    <source>
        <dbReference type="SAM" id="Coils"/>
    </source>
</evidence>
<protein>
    <submittedName>
        <fullName evidence="2">Uncharacterized protein</fullName>
    </submittedName>
</protein>
<organism evidence="2">
    <name type="scientific">uncultured Caudovirales phage</name>
    <dbReference type="NCBI Taxonomy" id="2100421"/>
    <lineage>
        <taxon>Viruses</taxon>
        <taxon>Duplodnaviria</taxon>
        <taxon>Heunggongvirae</taxon>
        <taxon>Uroviricota</taxon>
        <taxon>Caudoviricetes</taxon>
        <taxon>Peduoviridae</taxon>
        <taxon>Maltschvirus</taxon>
        <taxon>Maltschvirus maltsch</taxon>
    </lineage>
</organism>
<feature type="coiled-coil region" evidence="1">
    <location>
        <begin position="66"/>
        <end position="93"/>
    </location>
</feature>